<evidence type="ECO:0000313" key="2">
    <source>
        <dbReference type="EMBL" id="MBX0325358.1"/>
    </source>
</evidence>
<dbReference type="EMBL" id="RKLR01000013">
    <property type="protein sequence ID" value="MBX0325358.1"/>
    <property type="molecule type" value="Genomic_DNA"/>
</dbReference>
<gene>
    <name evidence="2" type="ORF">EGH21_20230</name>
</gene>
<dbReference type="AlphaFoldDB" id="A0AAW4PUJ8"/>
<evidence type="ECO:0000313" key="3">
    <source>
        <dbReference type="Proteomes" id="UP001430377"/>
    </source>
</evidence>
<keyword evidence="1" id="KW-0472">Membrane</keyword>
<name>A0AAW4PUJ8_9EURY</name>
<keyword evidence="1" id="KW-0812">Transmembrane</keyword>
<dbReference type="RefSeq" id="WP_220620225.1">
    <property type="nucleotide sequence ID" value="NZ_RKLR01000013.1"/>
</dbReference>
<reference evidence="2 3" key="1">
    <citation type="submission" date="2021-06" db="EMBL/GenBank/DDBJ databases">
        <title>Halomicroarcula sp. a new haloarchaeum isolated from saline soil.</title>
        <authorList>
            <person name="Duran-Viseras A."/>
            <person name="Sanchez-Porro C."/>
            <person name="Ventosa A."/>
        </authorList>
    </citation>
    <scope>NUCLEOTIDE SEQUENCE [LARGE SCALE GENOMIC DNA]</scope>
    <source>
        <strain evidence="2 3">F13</strain>
    </source>
</reference>
<protein>
    <submittedName>
        <fullName evidence="2">Uncharacterized protein</fullName>
    </submittedName>
</protein>
<accession>A0AAW4PUJ8</accession>
<sequence length="152" mass="15889">MHDRGASTAVGYVLTLGITLLLVVTLLSVSVSLVEDERSKAVHSELSVLGNRLASALTSADSMARAADAPEAVTVRAALPDRVANGQYRLSIDERADTGAFYRYRIVLVSDVADTSVAVHLKTGTAIAETTVDGGPVVVTYDEGADTLEVDA</sequence>
<comment type="caution">
    <text evidence="2">The sequence shown here is derived from an EMBL/GenBank/DDBJ whole genome shotgun (WGS) entry which is preliminary data.</text>
</comment>
<dbReference type="InterPro" id="IPR055690">
    <property type="entry name" value="DUF7266"/>
</dbReference>
<feature type="transmembrane region" description="Helical" evidence="1">
    <location>
        <begin position="12"/>
        <end position="34"/>
    </location>
</feature>
<evidence type="ECO:0000256" key="1">
    <source>
        <dbReference type="SAM" id="Phobius"/>
    </source>
</evidence>
<organism evidence="2 3">
    <name type="scientific">Haloarcula rubra</name>
    <dbReference type="NCBI Taxonomy" id="2487747"/>
    <lineage>
        <taxon>Archaea</taxon>
        <taxon>Methanobacteriati</taxon>
        <taxon>Methanobacteriota</taxon>
        <taxon>Stenosarchaea group</taxon>
        <taxon>Halobacteria</taxon>
        <taxon>Halobacteriales</taxon>
        <taxon>Haloarculaceae</taxon>
        <taxon>Haloarcula</taxon>
    </lineage>
</organism>
<keyword evidence="1" id="KW-1133">Transmembrane helix</keyword>
<keyword evidence="3" id="KW-1185">Reference proteome</keyword>
<proteinExistence type="predicted"/>
<dbReference type="Proteomes" id="UP001430377">
    <property type="component" value="Unassembled WGS sequence"/>
</dbReference>
<dbReference type="Pfam" id="PF23928">
    <property type="entry name" value="DUF7266"/>
    <property type="match status" value="1"/>
</dbReference>